<feature type="compositionally biased region" description="Polar residues" evidence="1">
    <location>
        <begin position="704"/>
        <end position="717"/>
    </location>
</feature>
<evidence type="ECO:0000313" key="5">
    <source>
        <dbReference type="Proteomes" id="UP000503462"/>
    </source>
</evidence>
<dbReference type="OrthoDB" id="69928at2759"/>
<dbReference type="EMBL" id="CP051139">
    <property type="protein sequence ID" value="QIW96155.1"/>
    <property type="molecule type" value="Genomic_DNA"/>
</dbReference>
<evidence type="ECO:0000259" key="2">
    <source>
        <dbReference type="Pfam" id="PF10373"/>
    </source>
</evidence>
<name>A0A6H0XN77_9PEZI</name>
<evidence type="ECO:0000256" key="1">
    <source>
        <dbReference type="SAM" id="MobiDB-lite"/>
    </source>
</evidence>
<feature type="compositionally biased region" description="Low complexity" evidence="1">
    <location>
        <begin position="732"/>
        <end position="742"/>
    </location>
</feature>
<keyword evidence="5" id="KW-1185">Reference proteome</keyword>
<dbReference type="PANTHER" id="PTHR15696">
    <property type="entry name" value="SMG-7 SUPPRESSOR WITH MORPHOLOGICAL EFFECT ON GENITALIA PROTEIN 7"/>
    <property type="match status" value="1"/>
</dbReference>
<organism evidence="4 5">
    <name type="scientific">Peltaster fructicola</name>
    <dbReference type="NCBI Taxonomy" id="286661"/>
    <lineage>
        <taxon>Eukaryota</taxon>
        <taxon>Fungi</taxon>
        <taxon>Dikarya</taxon>
        <taxon>Ascomycota</taxon>
        <taxon>Pezizomycotina</taxon>
        <taxon>Dothideomycetes</taxon>
        <taxon>Dothideomycetes incertae sedis</taxon>
        <taxon>Peltaster</taxon>
    </lineage>
</organism>
<dbReference type="Pfam" id="PF10374">
    <property type="entry name" value="EST1"/>
    <property type="match status" value="1"/>
</dbReference>
<protein>
    <recommendedName>
        <fullName evidence="6">DNA/RNA-binding domain-containing protein</fullName>
    </recommendedName>
</protein>
<evidence type="ECO:0000259" key="3">
    <source>
        <dbReference type="Pfam" id="PF10374"/>
    </source>
</evidence>
<feature type="region of interest" description="Disordered" evidence="1">
    <location>
        <begin position="700"/>
        <end position="752"/>
    </location>
</feature>
<dbReference type="InterPro" id="IPR011990">
    <property type="entry name" value="TPR-like_helical_dom_sf"/>
</dbReference>
<dbReference type="InterPro" id="IPR019458">
    <property type="entry name" value="Est1-like_N"/>
</dbReference>
<dbReference type="Gene3D" id="1.25.40.10">
    <property type="entry name" value="Tetratricopeptide repeat domain"/>
    <property type="match status" value="1"/>
</dbReference>
<dbReference type="AlphaFoldDB" id="A0A6H0XN77"/>
<feature type="domain" description="Telomerase activating protein Est1-like N-terminal" evidence="3">
    <location>
        <begin position="54"/>
        <end position="170"/>
    </location>
</feature>
<accession>A0A6H0XN77</accession>
<dbReference type="Proteomes" id="UP000503462">
    <property type="component" value="Chromosome 1"/>
</dbReference>
<dbReference type="PANTHER" id="PTHR15696:SF36">
    <property type="entry name" value="NONSENSE-MEDIATED MRNA DECAY FACTOR"/>
    <property type="match status" value="1"/>
</dbReference>
<feature type="domain" description="DNA/RNA-binding" evidence="2">
    <location>
        <begin position="183"/>
        <end position="471"/>
    </location>
</feature>
<evidence type="ECO:0008006" key="6">
    <source>
        <dbReference type="Google" id="ProtNLM"/>
    </source>
</evidence>
<dbReference type="Pfam" id="PF10373">
    <property type="entry name" value="EST1_DNA_bind"/>
    <property type="match status" value="1"/>
</dbReference>
<dbReference type="SUPFAM" id="SSF48452">
    <property type="entry name" value="TPR-like"/>
    <property type="match status" value="1"/>
</dbReference>
<sequence length="826" mass="91490">MDELLAKERASNEYVRSLQSNPSTPFKDVLDAFKQYRATVQTLVFEKLADAERLESRLWQQHTETRQTLARTLKDLRKMPEQRIVETRVAVEMYLRFIKQSISFYRGYIHHLSTRFGGIPELQAVAHQVKPNSAADADTGMSVDAELRQQVLNSCYRTLIYLGDLCRYRATDHLDAQQDFGPAIGFYSLACTIRSDSGWSYHQQGVVALEQKDYLRAIYYLYRSFLAPEPLHMAKRNLAAQFEKANVAWERGELIARGPPHDPAAGEKALVGYLVRLHSMCVKGEPVRGYEELLHELLTRLKSLLHQRPLESKLQRMTFVNISAQHNAMENYKVLALQSSQNEQAFYYSMHINIVFFTTLLETLQTELVVAAKNPKLVGEELSLKVSVTMAQVLPALVLYSNWLVINVHLVLGLSSNAFLTASIERLWKVYAEDLDMISFVFPIWDLEDCEQVNYLLEESVEKLGFTPLLDPQNVGDLVHKSLHDSLGHLKLRFSDATVTRLGPSDEALHRVLRLLEAGSYLVTNVDGTPLFIRGTRFSFGEDTELRALPRPPTPPPVEKPKPLSYAAAASKKQAITKALSAAIIRPGATTPAPSHDDQSVQRADQLHRMVDNLVDDDDPDQPVTPPQQQSNHNTVISGTNDVLITGLSPPDYGSAMSPSATAIVPATALVHEHKRSYGSRSKEDLSAFSPRPKLAADRVASLWSPSEGNSQSQSRRGSPALHVRSPHQRQSSSASNRSAASPQLADSWHSGDGVPGFKHIAKGSFSNGIAATGLLQQGLASSPVDRVLSSPQQVAGNQNASPLLFGRGSIWSANPSASPRAEFGG</sequence>
<dbReference type="InterPro" id="IPR018834">
    <property type="entry name" value="DNA/RNA-bd_Est1-type"/>
</dbReference>
<dbReference type="InterPro" id="IPR045153">
    <property type="entry name" value="Est1/Ebs1-like"/>
</dbReference>
<gene>
    <name evidence="4" type="ORF">AMS68_001673</name>
</gene>
<evidence type="ECO:0000313" key="4">
    <source>
        <dbReference type="EMBL" id="QIW96155.1"/>
    </source>
</evidence>
<feature type="region of interest" description="Disordered" evidence="1">
    <location>
        <begin position="613"/>
        <end position="638"/>
    </location>
</feature>
<proteinExistence type="predicted"/>
<reference evidence="4 5" key="1">
    <citation type="journal article" date="2016" name="Sci. Rep.">
        <title>Peltaster fructicola genome reveals evolution from an invasive phytopathogen to an ectophytic parasite.</title>
        <authorList>
            <person name="Xu C."/>
            <person name="Chen H."/>
            <person name="Gleason M.L."/>
            <person name="Xu J.R."/>
            <person name="Liu H."/>
            <person name="Zhang R."/>
            <person name="Sun G."/>
        </authorList>
    </citation>
    <scope>NUCLEOTIDE SEQUENCE [LARGE SCALE GENOMIC DNA]</scope>
    <source>
        <strain evidence="4 5">LNHT1506</strain>
    </source>
</reference>